<organism evidence="2 3">
    <name type="scientific">Teichococcus aestuarii</name>
    <dbReference type="NCBI Taxonomy" id="568898"/>
    <lineage>
        <taxon>Bacteria</taxon>
        <taxon>Pseudomonadati</taxon>
        <taxon>Pseudomonadota</taxon>
        <taxon>Alphaproteobacteria</taxon>
        <taxon>Acetobacterales</taxon>
        <taxon>Roseomonadaceae</taxon>
        <taxon>Roseomonas</taxon>
    </lineage>
</organism>
<evidence type="ECO:0000256" key="1">
    <source>
        <dbReference type="SAM" id="Phobius"/>
    </source>
</evidence>
<dbReference type="EMBL" id="PDOA01000017">
    <property type="protein sequence ID" value="PWC27197.1"/>
    <property type="molecule type" value="Genomic_DNA"/>
</dbReference>
<feature type="transmembrane region" description="Helical" evidence="1">
    <location>
        <begin position="57"/>
        <end position="78"/>
    </location>
</feature>
<protein>
    <recommendedName>
        <fullName evidence="4">DUF1109 family protein</fullName>
    </recommendedName>
</protein>
<sequence length="212" mass="21665">MNTTELINALVQDQAAPRWRLPAALRIGLAAGAVPAALAVLLWLGPRAGLLALLPTAPLLLKFATTLGLALCALALTLRLARPDGTPGAWPWGLATVALLLAGGVALELALAPAAEWGARLRGQNALACLILVPLLALPPLAGLLLALRQGAPRRPGLSGTLAGLAAGGVAAALYALHCVDDSPLFLAMWYGLGIGFTGLLGGLAGRIWLRW</sequence>
<evidence type="ECO:0000313" key="3">
    <source>
        <dbReference type="Proteomes" id="UP000245048"/>
    </source>
</evidence>
<reference evidence="3" key="1">
    <citation type="submission" date="2017-10" db="EMBL/GenBank/DDBJ databases">
        <authorList>
            <person name="Toshchakov S.V."/>
            <person name="Goeva M.A."/>
        </authorList>
    </citation>
    <scope>NUCLEOTIDE SEQUENCE [LARGE SCALE GENOMIC DNA]</scope>
    <source>
        <strain evidence="3">JR1/69-1-13</strain>
    </source>
</reference>
<keyword evidence="1" id="KW-0472">Membrane</keyword>
<name>A0A2U1UZX1_9PROT</name>
<dbReference type="Pfam" id="PF06532">
    <property type="entry name" value="NrsF"/>
    <property type="match status" value="1"/>
</dbReference>
<keyword evidence="1" id="KW-0812">Transmembrane</keyword>
<keyword evidence="3" id="KW-1185">Reference proteome</keyword>
<feature type="transmembrane region" description="Helical" evidence="1">
    <location>
        <begin position="125"/>
        <end position="148"/>
    </location>
</feature>
<dbReference type="RefSeq" id="WP_109518528.1">
    <property type="nucleotide sequence ID" value="NZ_PDOA01000017.1"/>
</dbReference>
<feature type="transmembrane region" description="Helical" evidence="1">
    <location>
        <begin position="189"/>
        <end position="210"/>
    </location>
</feature>
<proteinExistence type="predicted"/>
<dbReference type="Proteomes" id="UP000245048">
    <property type="component" value="Unassembled WGS sequence"/>
</dbReference>
<gene>
    <name evidence="2" type="ORF">CR165_18990</name>
</gene>
<feature type="transmembrane region" description="Helical" evidence="1">
    <location>
        <begin position="160"/>
        <end position="177"/>
    </location>
</feature>
<comment type="caution">
    <text evidence="2">The sequence shown here is derived from an EMBL/GenBank/DDBJ whole genome shotgun (WGS) entry which is preliminary data.</text>
</comment>
<feature type="transmembrane region" description="Helical" evidence="1">
    <location>
        <begin position="90"/>
        <end position="113"/>
    </location>
</feature>
<dbReference type="AlphaFoldDB" id="A0A2U1UZX1"/>
<accession>A0A2U1UZX1</accession>
<keyword evidence="1" id="KW-1133">Transmembrane helix</keyword>
<dbReference type="InterPro" id="IPR009495">
    <property type="entry name" value="NrsF"/>
</dbReference>
<evidence type="ECO:0008006" key="4">
    <source>
        <dbReference type="Google" id="ProtNLM"/>
    </source>
</evidence>
<evidence type="ECO:0000313" key="2">
    <source>
        <dbReference type="EMBL" id="PWC27197.1"/>
    </source>
</evidence>
<feature type="transmembrane region" description="Helical" evidence="1">
    <location>
        <begin position="23"/>
        <end position="45"/>
    </location>
</feature>